<gene>
    <name evidence="1" type="ORF">BC781_102147</name>
</gene>
<evidence type="ECO:0000313" key="2">
    <source>
        <dbReference type="Proteomes" id="UP000245535"/>
    </source>
</evidence>
<comment type="caution">
    <text evidence="1">The sequence shown here is derived from an EMBL/GenBank/DDBJ whole genome shotgun (WGS) entry which is preliminary data.</text>
</comment>
<sequence length="83" mass="9898">MFVSSIEYFNKQPIESKYLCVSSYGEKLIEIVCKTNKKALYYMRQIFVEVIYDHNSEEPDEVHEVTFKELTPYIKAIRLPKEI</sequence>
<organism evidence="1 2">
    <name type="scientific">Sediminitomix flava</name>
    <dbReference type="NCBI Taxonomy" id="379075"/>
    <lineage>
        <taxon>Bacteria</taxon>
        <taxon>Pseudomonadati</taxon>
        <taxon>Bacteroidota</taxon>
        <taxon>Cytophagia</taxon>
        <taxon>Cytophagales</taxon>
        <taxon>Flammeovirgaceae</taxon>
        <taxon>Sediminitomix</taxon>
    </lineage>
</organism>
<name>A0A315ZBZ3_SEDFL</name>
<protein>
    <submittedName>
        <fullName evidence="1">Uncharacterized protein</fullName>
    </submittedName>
</protein>
<keyword evidence="2" id="KW-1185">Reference proteome</keyword>
<accession>A0A315ZBZ3</accession>
<evidence type="ECO:0000313" key="1">
    <source>
        <dbReference type="EMBL" id="PWJ42603.1"/>
    </source>
</evidence>
<dbReference type="Proteomes" id="UP000245535">
    <property type="component" value="Unassembled WGS sequence"/>
</dbReference>
<reference evidence="1 2" key="1">
    <citation type="submission" date="2018-03" db="EMBL/GenBank/DDBJ databases">
        <title>Genomic Encyclopedia of Archaeal and Bacterial Type Strains, Phase II (KMG-II): from individual species to whole genera.</title>
        <authorList>
            <person name="Goeker M."/>
        </authorList>
    </citation>
    <scope>NUCLEOTIDE SEQUENCE [LARGE SCALE GENOMIC DNA]</scope>
    <source>
        <strain evidence="1 2">DSM 28229</strain>
    </source>
</reference>
<proteinExistence type="predicted"/>
<dbReference type="EMBL" id="QGDO01000002">
    <property type="protein sequence ID" value="PWJ42603.1"/>
    <property type="molecule type" value="Genomic_DNA"/>
</dbReference>
<dbReference type="AlphaFoldDB" id="A0A315ZBZ3"/>